<name>A0A226EH72_FOLCA</name>
<protein>
    <submittedName>
        <fullName evidence="2">Uncharacterized protein</fullName>
    </submittedName>
</protein>
<feature type="region of interest" description="Disordered" evidence="1">
    <location>
        <begin position="1"/>
        <end position="44"/>
    </location>
</feature>
<evidence type="ECO:0000313" key="3">
    <source>
        <dbReference type="Proteomes" id="UP000198287"/>
    </source>
</evidence>
<feature type="compositionally biased region" description="Low complexity" evidence="1">
    <location>
        <begin position="91"/>
        <end position="104"/>
    </location>
</feature>
<evidence type="ECO:0000313" key="2">
    <source>
        <dbReference type="EMBL" id="OXA56932.1"/>
    </source>
</evidence>
<proteinExistence type="predicted"/>
<accession>A0A226EH72</accession>
<dbReference type="EMBL" id="LNIX01000003">
    <property type="protein sequence ID" value="OXA56932.1"/>
    <property type="molecule type" value="Genomic_DNA"/>
</dbReference>
<dbReference type="Proteomes" id="UP000198287">
    <property type="component" value="Unassembled WGS sequence"/>
</dbReference>
<dbReference type="AlphaFoldDB" id="A0A226EH72"/>
<reference evidence="2 3" key="1">
    <citation type="submission" date="2015-12" db="EMBL/GenBank/DDBJ databases">
        <title>The genome of Folsomia candida.</title>
        <authorList>
            <person name="Faddeeva A."/>
            <person name="Derks M.F."/>
            <person name="Anvar Y."/>
            <person name="Smit S."/>
            <person name="Van Straalen N."/>
            <person name="Roelofs D."/>
        </authorList>
    </citation>
    <scope>NUCLEOTIDE SEQUENCE [LARGE SCALE GENOMIC DNA]</scope>
    <source>
        <strain evidence="2 3">VU population</strain>
        <tissue evidence="2">Whole body</tissue>
    </source>
</reference>
<sequence length="104" mass="11445">MDRFVLRLNATPTQSTSTPATSSGMDTPPPSPAEQPLIKKTKTDEGIIVPQLKRATAVDWETRLTLNEDRELGFINSQEEFENLYAPPTPSSSSTVPTPSRKTE</sequence>
<organism evidence="2 3">
    <name type="scientific">Folsomia candida</name>
    <name type="common">Springtail</name>
    <dbReference type="NCBI Taxonomy" id="158441"/>
    <lineage>
        <taxon>Eukaryota</taxon>
        <taxon>Metazoa</taxon>
        <taxon>Ecdysozoa</taxon>
        <taxon>Arthropoda</taxon>
        <taxon>Hexapoda</taxon>
        <taxon>Collembola</taxon>
        <taxon>Entomobryomorpha</taxon>
        <taxon>Isotomoidea</taxon>
        <taxon>Isotomidae</taxon>
        <taxon>Proisotominae</taxon>
        <taxon>Folsomia</taxon>
    </lineage>
</organism>
<feature type="region of interest" description="Disordered" evidence="1">
    <location>
        <begin position="81"/>
        <end position="104"/>
    </location>
</feature>
<evidence type="ECO:0000256" key="1">
    <source>
        <dbReference type="SAM" id="MobiDB-lite"/>
    </source>
</evidence>
<gene>
    <name evidence="2" type="ORF">Fcan01_07845</name>
</gene>
<keyword evidence="3" id="KW-1185">Reference proteome</keyword>
<feature type="compositionally biased region" description="Low complexity" evidence="1">
    <location>
        <begin position="10"/>
        <end position="23"/>
    </location>
</feature>
<comment type="caution">
    <text evidence="2">The sequence shown here is derived from an EMBL/GenBank/DDBJ whole genome shotgun (WGS) entry which is preliminary data.</text>
</comment>